<feature type="domain" description="OmpA-like" evidence="4">
    <location>
        <begin position="54"/>
        <end position="163"/>
    </location>
</feature>
<comment type="caution">
    <text evidence="5">The sequence shown here is derived from an EMBL/GenBank/DDBJ whole genome shotgun (WGS) entry which is preliminary data.</text>
</comment>
<sequence length="163" mass="16620">MLDDLDDGARVGVWTTLGLITLLLFGLLGGLGLRQLKGHAAPAVAAAPGEALLEGPLSGDLTGTLYFASGASELPAEAAAELASVKAAVDAAPARKLVLSGFHDTSGDPAMNAELAKKRAVAVREALKAAGVDAARIQLRKPESTAGNGPPEHARRVEIRLVD</sequence>
<feature type="transmembrane region" description="Helical" evidence="3">
    <location>
        <begin position="12"/>
        <end position="33"/>
    </location>
</feature>
<keyword evidence="3" id="KW-1133">Transmembrane helix</keyword>
<dbReference type="InterPro" id="IPR036737">
    <property type="entry name" value="OmpA-like_sf"/>
</dbReference>
<gene>
    <name evidence="5" type="ORF">KAK11_17960</name>
</gene>
<evidence type="ECO:0000313" key="5">
    <source>
        <dbReference type="EMBL" id="MBQ0937216.1"/>
    </source>
</evidence>
<keyword evidence="1 3" id="KW-0472">Membrane</keyword>
<protein>
    <submittedName>
        <fullName evidence="5">OmpA family protein</fullName>
    </submittedName>
</protein>
<evidence type="ECO:0000256" key="2">
    <source>
        <dbReference type="SAM" id="MobiDB-lite"/>
    </source>
</evidence>
<keyword evidence="3" id="KW-0812">Transmembrane</keyword>
<dbReference type="InterPro" id="IPR006665">
    <property type="entry name" value="OmpA-like"/>
</dbReference>
<accession>A0ABS5E1D4</accession>
<dbReference type="Gene3D" id="3.30.1330.60">
    <property type="entry name" value="OmpA-like domain"/>
    <property type="match status" value="1"/>
</dbReference>
<name>A0ABS5E1D4_9BURK</name>
<evidence type="ECO:0000259" key="4">
    <source>
        <dbReference type="PROSITE" id="PS51123"/>
    </source>
</evidence>
<keyword evidence="6" id="KW-1185">Reference proteome</keyword>
<organism evidence="5 6">
    <name type="scientific">Ideonella paludis</name>
    <dbReference type="NCBI Taxonomy" id="1233411"/>
    <lineage>
        <taxon>Bacteria</taxon>
        <taxon>Pseudomonadati</taxon>
        <taxon>Pseudomonadota</taxon>
        <taxon>Betaproteobacteria</taxon>
        <taxon>Burkholderiales</taxon>
        <taxon>Sphaerotilaceae</taxon>
        <taxon>Ideonella</taxon>
    </lineage>
</organism>
<dbReference type="SUPFAM" id="SSF103088">
    <property type="entry name" value="OmpA-like"/>
    <property type="match status" value="1"/>
</dbReference>
<dbReference type="Proteomes" id="UP000672097">
    <property type="component" value="Unassembled WGS sequence"/>
</dbReference>
<reference evidence="5 6" key="1">
    <citation type="submission" date="2021-04" db="EMBL/GenBank/DDBJ databases">
        <title>The genome sequence of type strain Ideonella paludis KCTC 32238.</title>
        <authorList>
            <person name="Liu Y."/>
        </authorList>
    </citation>
    <scope>NUCLEOTIDE SEQUENCE [LARGE SCALE GENOMIC DNA]</scope>
    <source>
        <strain evidence="5 6">KCTC 32238</strain>
    </source>
</reference>
<dbReference type="PANTHER" id="PTHR30329">
    <property type="entry name" value="STATOR ELEMENT OF FLAGELLAR MOTOR COMPLEX"/>
    <property type="match status" value="1"/>
</dbReference>
<dbReference type="PANTHER" id="PTHR30329:SF21">
    <property type="entry name" value="LIPOPROTEIN YIAD-RELATED"/>
    <property type="match status" value="1"/>
</dbReference>
<dbReference type="Pfam" id="PF00691">
    <property type="entry name" value="OmpA"/>
    <property type="match status" value="1"/>
</dbReference>
<evidence type="ECO:0000313" key="6">
    <source>
        <dbReference type="Proteomes" id="UP000672097"/>
    </source>
</evidence>
<dbReference type="PROSITE" id="PS51123">
    <property type="entry name" value="OMPA_2"/>
    <property type="match status" value="1"/>
</dbReference>
<evidence type="ECO:0000256" key="1">
    <source>
        <dbReference type="PROSITE-ProRule" id="PRU00473"/>
    </source>
</evidence>
<feature type="compositionally biased region" description="Basic and acidic residues" evidence="2">
    <location>
        <begin position="152"/>
        <end position="163"/>
    </location>
</feature>
<dbReference type="RefSeq" id="WP_210810686.1">
    <property type="nucleotide sequence ID" value="NZ_JAGQDG010000007.1"/>
</dbReference>
<proteinExistence type="predicted"/>
<dbReference type="EMBL" id="JAGQDG010000007">
    <property type="protein sequence ID" value="MBQ0937216.1"/>
    <property type="molecule type" value="Genomic_DNA"/>
</dbReference>
<feature type="region of interest" description="Disordered" evidence="2">
    <location>
        <begin position="140"/>
        <end position="163"/>
    </location>
</feature>
<dbReference type="InterPro" id="IPR050330">
    <property type="entry name" value="Bact_OuterMem_StrucFunc"/>
</dbReference>
<evidence type="ECO:0000256" key="3">
    <source>
        <dbReference type="SAM" id="Phobius"/>
    </source>
</evidence>